<protein>
    <submittedName>
        <fullName evidence="1">Uncharacterized protein</fullName>
    </submittedName>
</protein>
<evidence type="ECO:0000313" key="1">
    <source>
        <dbReference type="EMBL" id="GGE15489.1"/>
    </source>
</evidence>
<comment type="caution">
    <text evidence="1">The sequence shown here is derived from an EMBL/GenBank/DDBJ whole genome shotgun (WGS) entry which is preliminary data.</text>
</comment>
<dbReference type="EMBL" id="BMGL01000008">
    <property type="protein sequence ID" value="GGE15489.1"/>
    <property type="molecule type" value="Genomic_DNA"/>
</dbReference>
<dbReference type="RefSeq" id="WP_188406304.1">
    <property type="nucleotide sequence ID" value="NZ_BMGL01000008.1"/>
</dbReference>
<accession>A0A916ZWX8</accession>
<sequence>MKNWQKNIIDNYIEDFENYVKNKSNNKDFTERYNFNENEINYLNKKIDLNLLTNSDTPLLSLVSENKIELISHIILSNEFIDYNINEKLGKQTLLTSITEINFNEEITKKSFSVYCELISDMFFADYKISELDRTYIKSKKDEINPKKRLLIMFVSYALKLNEPNEIMELYRKYEIIASFACLKHNINIGFYNSIEELILESTHLNNAYQNELIKYIEYGKLNHFDSLKNKLIEQRSHISQRIEKPILKTIIHKLFY</sequence>
<keyword evidence="2" id="KW-1185">Reference proteome</keyword>
<name>A0A916ZWX8_9FLAO</name>
<proteinExistence type="predicted"/>
<gene>
    <name evidence="1" type="ORF">GCM10010831_16000</name>
</gene>
<dbReference type="AlphaFoldDB" id="A0A916ZWX8"/>
<reference evidence="1 2" key="1">
    <citation type="journal article" date="2014" name="Int. J. Syst. Evol. Microbiol.">
        <title>Complete genome sequence of Corynebacterium casei LMG S-19264T (=DSM 44701T), isolated from a smear-ripened cheese.</title>
        <authorList>
            <consortium name="US DOE Joint Genome Institute (JGI-PGF)"/>
            <person name="Walter F."/>
            <person name="Albersmeier A."/>
            <person name="Kalinowski J."/>
            <person name="Ruckert C."/>
        </authorList>
    </citation>
    <scope>NUCLEOTIDE SEQUENCE [LARGE SCALE GENOMIC DNA]</scope>
    <source>
        <strain evidence="1 2">CGMCC 1.12925</strain>
    </source>
</reference>
<evidence type="ECO:0000313" key="2">
    <source>
        <dbReference type="Proteomes" id="UP000599688"/>
    </source>
</evidence>
<organism evidence="1 2">
    <name type="scientific">Psychroflexus salis</name>
    <dbReference type="NCBI Taxonomy" id="1526574"/>
    <lineage>
        <taxon>Bacteria</taxon>
        <taxon>Pseudomonadati</taxon>
        <taxon>Bacteroidota</taxon>
        <taxon>Flavobacteriia</taxon>
        <taxon>Flavobacteriales</taxon>
        <taxon>Flavobacteriaceae</taxon>
        <taxon>Psychroflexus</taxon>
    </lineage>
</organism>
<dbReference type="Proteomes" id="UP000599688">
    <property type="component" value="Unassembled WGS sequence"/>
</dbReference>